<feature type="disulfide bond" evidence="9">
    <location>
        <begin position="204"/>
        <end position="214"/>
    </location>
</feature>
<sequence length="453" mass="50453">MIFVCILYLVLVKSVLSGNITGYGLSQHGLPNNGLLEVNIPGSCNWGPVRYISRYNWRDPLDNLICQHFGYVNESIVQPTTKQGSYPEVCMTIIRCTTEAMKSIHDISDQCEIMYGSPTSDYDNLYKEIKCIPAQLVDGVTPLQGRVEAGLFGKLQSNCSLGFDSRAANVTCASLGYRRGATQQWQNSNFGAGFKPIYKRNITCSGDELSLELCNHSNTDIPGCDGDNVVGVECQGDMMKLEPLFESRPYEGVLKGYHDDFRYDIIGSVSNSTAKTLCAMLGHRFVGFAGLAIPNKNLYYYKMDVSCSGPEKSINECKGDLQFCVTQRYGHCRRMYNMHSHVALFCSDYELQGLSLDLDGVLRMTVNSKQWAVCKDHFTQHTAKTACRIMGYTAHTLITTHTAGANYTEILGSLICRENSASLADCHLKHQFSYRPYRVDAACTNYVKLKCTS</sequence>
<feature type="domain" description="SRCR" evidence="11">
    <location>
        <begin position="134"/>
        <end position="235"/>
    </location>
</feature>
<dbReference type="PRINTS" id="PR00258">
    <property type="entry name" value="SPERACTRCPTR"/>
</dbReference>
<protein>
    <recommendedName>
        <fullName evidence="11">SRCR domain-containing protein</fullName>
    </recommendedName>
</protein>
<evidence type="ECO:0000256" key="7">
    <source>
        <dbReference type="ARBA" id="ARBA00023157"/>
    </source>
</evidence>
<feature type="domain" description="SRCR" evidence="11">
    <location>
        <begin position="349"/>
        <end position="452"/>
    </location>
</feature>
<reference evidence="12" key="2">
    <citation type="submission" date="2020-11" db="EMBL/GenBank/DDBJ databases">
        <authorList>
            <person name="McCartney M.A."/>
            <person name="Auch B."/>
            <person name="Kono T."/>
            <person name="Mallez S."/>
            <person name="Becker A."/>
            <person name="Gohl D.M."/>
            <person name="Silverstein K.A.T."/>
            <person name="Koren S."/>
            <person name="Bechman K.B."/>
            <person name="Herman A."/>
            <person name="Abrahante J.E."/>
            <person name="Garbe J."/>
        </authorList>
    </citation>
    <scope>NUCLEOTIDE SEQUENCE</scope>
    <source>
        <strain evidence="12">Duluth1</strain>
        <tissue evidence="12">Whole animal</tissue>
    </source>
</reference>
<evidence type="ECO:0000256" key="8">
    <source>
        <dbReference type="ARBA" id="ARBA00023180"/>
    </source>
</evidence>
<name>A0A9D4C6P8_DREPO</name>
<keyword evidence="6" id="KW-0472">Membrane</keyword>
<evidence type="ECO:0000256" key="5">
    <source>
        <dbReference type="ARBA" id="ARBA00022989"/>
    </source>
</evidence>
<dbReference type="AlphaFoldDB" id="A0A9D4C6P8"/>
<keyword evidence="3 10" id="KW-0732">Signal</keyword>
<keyword evidence="8" id="KW-0325">Glycoprotein</keyword>
<comment type="subcellular location">
    <subcellularLocation>
        <location evidence="1">Membrane</location>
        <topology evidence="1">Single-pass membrane protein</topology>
    </subcellularLocation>
</comment>
<evidence type="ECO:0000256" key="6">
    <source>
        <dbReference type="ARBA" id="ARBA00023136"/>
    </source>
</evidence>
<keyword evidence="13" id="KW-1185">Reference proteome</keyword>
<keyword evidence="2" id="KW-0812">Transmembrane</keyword>
<dbReference type="GO" id="GO:0016020">
    <property type="term" value="C:membrane"/>
    <property type="evidence" value="ECO:0007669"/>
    <property type="project" value="UniProtKB-SubCell"/>
</dbReference>
<gene>
    <name evidence="12" type="ORF">DPMN_061270</name>
</gene>
<accession>A0A9D4C6P8</accession>
<organism evidence="12 13">
    <name type="scientific">Dreissena polymorpha</name>
    <name type="common">Zebra mussel</name>
    <name type="synonym">Mytilus polymorpha</name>
    <dbReference type="NCBI Taxonomy" id="45954"/>
    <lineage>
        <taxon>Eukaryota</taxon>
        <taxon>Metazoa</taxon>
        <taxon>Spiralia</taxon>
        <taxon>Lophotrochozoa</taxon>
        <taxon>Mollusca</taxon>
        <taxon>Bivalvia</taxon>
        <taxon>Autobranchia</taxon>
        <taxon>Heteroconchia</taxon>
        <taxon>Euheterodonta</taxon>
        <taxon>Imparidentia</taxon>
        <taxon>Neoheterodontei</taxon>
        <taxon>Myida</taxon>
        <taxon>Dreissenoidea</taxon>
        <taxon>Dreissenidae</taxon>
        <taxon>Dreissena</taxon>
    </lineage>
</organism>
<keyword evidence="4" id="KW-0677">Repeat</keyword>
<reference evidence="12" key="1">
    <citation type="journal article" date="2019" name="bioRxiv">
        <title>The Genome of the Zebra Mussel, Dreissena polymorpha: A Resource for Invasive Species Research.</title>
        <authorList>
            <person name="McCartney M.A."/>
            <person name="Auch B."/>
            <person name="Kono T."/>
            <person name="Mallez S."/>
            <person name="Zhang Y."/>
            <person name="Obille A."/>
            <person name="Becker A."/>
            <person name="Abrahante J.E."/>
            <person name="Garbe J."/>
            <person name="Badalamenti J.P."/>
            <person name="Herman A."/>
            <person name="Mangelson H."/>
            <person name="Liachko I."/>
            <person name="Sullivan S."/>
            <person name="Sone E.D."/>
            <person name="Koren S."/>
            <person name="Silverstein K.A.T."/>
            <person name="Beckman K.B."/>
            <person name="Gohl D.M."/>
        </authorList>
    </citation>
    <scope>NUCLEOTIDE SEQUENCE</scope>
    <source>
        <strain evidence="12">Duluth1</strain>
        <tissue evidence="12">Whole animal</tissue>
    </source>
</reference>
<dbReference type="SUPFAM" id="SSF56487">
    <property type="entry name" value="SRCR-like"/>
    <property type="match status" value="2"/>
</dbReference>
<evidence type="ECO:0000256" key="4">
    <source>
        <dbReference type="ARBA" id="ARBA00022737"/>
    </source>
</evidence>
<evidence type="ECO:0000259" key="11">
    <source>
        <dbReference type="PROSITE" id="PS50287"/>
    </source>
</evidence>
<dbReference type="PROSITE" id="PS50287">
    <property type="entry name" value="SRCR_2"/>
    <property type="match status" value="2"/>
</dbReference>
<feature type="signal peptide" evidence="10">
    <location>
        <begin position="1"/>
        <end position="17"/>
    </location>
</feature>
<dbReference type="FunFam" id="3.10.250.10:FF:000016">
    <property type="entry name" value="Scavenger receptor cysteine-rich protein type 12"/>
    <property type="match status" value="1"/>
</dbReference>
<dbReference type="PANTHER" id="PTHR48071">
    <property type="entry name" value="SRCR DOMAIN-CONTAINING PROTEIN"/>
    <property type="match status" value="1"/>
</dbReference>
<evidence type="ECO:0000256" key="3">
    <source>
        <dbReference type="ARBA" id="ARBA00022729"/>
    </source>
</evidence>
<dbReference type="Proteomes" id="UP000828390">
    <property type="component" value="Unassembled WGS sequence"/>
</dbReference>
<feature type="disulfide bond" evidence="9">
    <location>
        <begin position="416"/>
        <end position="426"/>
    </location>
</feature>
<dbReference type="Pfam" id="PF00530">
    <property type="entry name" value="SRCR"/>
    <property type="match status" value="2"/>
</dbReference>
<proteinExistence type="predicted"/>
<dbReference type="SMART" id="SM00202">
    <property type="entry name" value="SR"/>
    <property type="match status" value="1"/>
</dbReference>
<comment type="caution">
    <text evidence="9">Lacks conserved residue(s) required for the propagation of feature annotation.</text>
</comment>
<dbReference type="EMBL" id="JAIWYP010000013">
    <property type="protein sequence ID" value="KAH3718466.1"/>
    <property type="molecule type" value="Genomic_DNA"/>
</dbReference>
<dbReference type="InterPro" id="IPR036772">
    <property type="entry name" value="SRCR-like_dom_sf"/>
</dbReference>
<evidence type="ECO:0000256" key="9">
    <source>
        <dbReference type="PROSITE-ProRule" id="PRU00196"/>
    </source>
</evidence>
<keyword evidence="7 9" id="KW-1015">Disulfide bond</keyword>
<evidence type="ECO:0000256" key="1">
    <source>
        <dbReference type="ARBA" id="ARBA00004167"/>
    </source>
</evidence>
<evidence type="ECO:0000313" key="12">
    <source>
        <dbReference type="EMBL" id="KAH3718466.1"/>
    </source>
</evidence>
<feature type="chain" id="PRO_5038745811" description="SRCR domain-containing protein" evidence="10">
    <location>
        <begin position="18"/>
        <end position="453"/>
    </location>
</feature>
<evidence type="ECO:0000313" key="13">
    <source>
        <dbReference type="Proteomes" id="UP000828390"/>
    </source>
</evidence>
<dbReference type="InterPro" id="IPR001190">
    <property type="entry name" value="SRCR"/>
</dbReference>
<dbReference type="Gene3D" id="3.10.250.10">
    <property type="entry name" value="SRCR-like domain"/>
    <property type="match status" value="2"/>
</dbReference>
<evidence type="ECO:0000256" key="2">
    <source>
        <dbReference type="ARBA" id="ARBA00022692"/>
    </source>
</evidence>
<keyword evidence="5" id="KW-1133">Transmembrane helix</keyword>
<evidence type="ECO:0000256" key="10">
    <source>
        <dbReference type="SAM" id="SignalP"/>
    </source>
</evidence>
<comment type="caution">
    <text evidence="12">The sequence shown here is derived from an EMBL/GenBank/DDBJ whole genome shotgun (WGS) entry which is preliminary data.</text>
</comment>
<dbReference type="PANTHER" id="PTHR48071:SF18">
    <property type="entry name" value="DELETED IN MALIGNANT BRAIN TUMORS 1 PROTEIN-RELATED"/>
    <property type="match status" value="1"/>
</dbReference>